<feature type="transmembrane region" description="Helical" evidence="7">
    <location>
        <begin position="45"/>
        <end position="68"/>
    </location>
</feature>
<evidence type="ECO:0000256" key="5">
    <source>
        <dbReference type="ARBA" id="ARBA00023136"/>
    </source>
</evidence>
<dbReference type="AlphaFoldDB" id="A0AA39R6N8"/>
<dbReference type="PIRSF" id="PIRSF006060">
    <property type="entry name" value="AA_transporter"/>
    <property type="match status" value="1"/>
</dbReference>
<keyword evidence="2" id="KW-0813">Transport</keyword>
<evidence type="ECO:0000256" key="7">
    <source>
        <dbReference type="SAM" id="Phobius"/>
    </source>
</evidence>
<feature type="transmembrane region" description="Helical" evidence="7">
    <location>
        <begin position="89"/>
        <end position="116"/>
    </location>
</feature>
<feature type="region of interest" description="Disordered" evidence="6">
    <location>
        <begin position="546"/>
        <end position="565"/>
    </location>
</feature>
<dbReference type="GO" id="GO:0016020">
    <property type="term" value="C:membrane"/>
    <property type="evidence" value="ECO:0007669"/>
    <property type="project" value="UniProtKB-SubCell"/>
</dbReference>
<feature type="transmembrane region" description="Helical" evidence="7">
    <location>
        <begin position="157"/>
        <end position="174"/>
    </location>
</feature>
<dbReference type="Gene3D" id="1.20.1740.10">
    <property type="entry name" value="Amino acid/polyamine transporter I"/>
    <property type="match status" value="1"/>
</dbReference>
<keyword evidence="3 7" id="KW-0812">Transmembrane</keyword>
<dbReference type="GO" id="GO:0055085">
    <property type="term" value="P:transmembrane transport"/>
    <property type="evidence" value="ECO:0007669"/>
    <property type="project" value="InterPro"/>
</dbReference>
<feature type="transmembrane region" description="Helical" evidence="7">
    <location>
        <begin position="474"/>
        <end position="494"/>
    </location>
</feature>
<protein>
    <recommendedName>
        <fullName evidence="8">Amino acid permease/ SLC12A domain-containing protein</fullName>
    </recommendedName>
</protein>
<feature type="domain" description="Amino acid permease/ SLC12A" evidence="8">
    <location>
        <begin position="17"/>
        <end position="503"/>
    </location>
</feature>
<name>A0AA39R6N8_9LECA</name>
<keyword evidence="5 7" id="KW-0472">Membrane</keyword>
<evidence type="ECO:0000256" key="6">
    <source>
        <dbReference type="SAM" id="MobiDB-lite"/>
    </source>
</evidence>
<comment type="subcellular location">
    <subcellularLocation>
        <location evidence="1">Membrane</location>
        <topology evidence="1">Multi-pass membrane protein</topology>
    </subcellularLocation>
</comment>
<organism evidence="9 10">
    <name type="scientific">Cladonia borealis</name>
    <dbReference type="NCBI Taxonomy" id="184061"/>
    <lineage>
        <taxon>Eukaryota</taxon>
        <taxon>Fungi</taxon>
        <taxon>Dikarya</taxon>
        <taxon>Ascomycota</taxon>
        <taxon>Pezizomycotina</taxon>
        <taxon>Lecanoromycetes</taxon>
        <taxon>OSLEUM clade</taxon>
        <taxon>Lecanoromycetidae</taxon>
        <taxon>Lecanorales</taxon>
        <taxon>Lecanorineae</taxon>
        <taxon>Cladoniaceae</taxon>
        <taxon>Cladonia</taxon>
    </lineage>
</organism>
<gene>
    <name evidence="9" type="ORF">JMJ35_002480</name>
</gene>
<dbReference type="InterPro" id="IPR004841">
    <property type="entry name" value="AA-permease/SLC12A_dom"/>
</dbReference>
<evidence type="ECO:0000256" key="1">
    <source>
        <dbReference type="ARBA" id="ARBA00004141"/>
    </source>
</evidence>
<dbReference type="Proteomes" id="UP001166286">
    <property type="component" value="Unassembled WGS sequence"/>
</dbReference>
<feature type="transmembrane region" description="Helical" evidence="7">
    <location>
        <begin position="128"/>
        <end position="150"/>
    </location>
</feature>
<feature type="transmembrane region" description="Helical" evidence="7">
    <location>
        <begin position="348"/>
        <end position="369"/>
    </location>
</feature>
<reference evidence="9" key="1">
    <citation type="submission" date="2023-03" db="EMBL/GenBank/DDBJ databases">
        <title>Complete genome of Cladonia borealis.</title>
        <authorList>
            <person name="Park H."/>
        </authorList>
    </citation>
    <scope>NUCLEOTIDE SEQUENCE</scope>
    <source>
        <strain evidence="9">ANT050790</strain>
    </source>
</reference>
<evidence type="ECO:0000313" key="10">
    <source>
        <dbReference type="Proteomes" id="UP001166286"/>
    </source>
</evidence>
<feature type="transmembrane region" description="Helical" evidence="7">
    <location>
        <begin position="446"/>
        <end position="468"/>
    </location>
</feature>
<sequence length="565" mass="62766">MAEREPQLRQVLFSWQIFMISVSSVIGVTIFYGDGEALEVAGPSGALLAFAIVGIVAICVMEGISEMIQMFPTPNALMEFVRAFVDEDLAWVVGIAYWYTYSSIFATLIITAAGFTDFWGLAQVYQTVIFYVLVPVTILFINFAGVFYFGWIETIGGILKTCMVVGGAIFIAVTDCRAEHYGSENINDGFRNNNSFAQNPRQAGCYVVPLIAYGFIGVEMISIAAFEARDLRSLRMPSQTIAYFVVAIYFLLAIGEFLNVKWVGTPLPEIYGINGTSVGTSRSNAVFVLAAAAAGYKRMPGLMNGFMIFSALSASNSALYVASRALYGMTRTITPWGWLSFLKELGSVWHKTGVPMWALFVSFLAFLWLPFLQLKRGYAIADLREIMSTSASVSCLLVWASQCLAFIRYHAWLRKHSDSIAQVYPEHNRWRSTSQASTILGGLQPVIAWLGMIGCLVIVFVFTTATWWSTPVDFSKVAIAYGAPIILTGFFLVLKLITRRRPVHLDNDFAVLVATLEHLKFLKPERQRGSQADGCDVAYTELEDAQFAHRATERPADSTDRDRRR</sequence>
<feature type="transmembrane region" description="Helical" evidence="7">
    <location>
        <begin position="206"/>
        <end position="228"/>
    </location>
</feature>
<dbReference type="PANTHER" id="PTHR43495:SF5">
    <property type="entry name" value="GAMMA-AMINOBUTYRIC ACID PERMEASE"/>
    <property type="match status" value="1"/>
</dbReference>
<evidence type="ECO:0000256" key="2">
    <source>
        <dbReference type="ARBA" id="ARBA00022448"/>
    </source>
</evidence>
<dbReference type="Pfam" id="PF00324">
    <property type="entry name" value="AA_permease"/>
    <property type="match status" value="1"/>
</dbReference>
<keyword evidence="10" id="KW-1185">Reference proteome</keyword>
<evidence type="ECO:0000259" key="8">
    <source>
        <dbReference type="Pfam" id="PF00324"/>
    </source>
</evidence>
<proteinExistence type="predicted"/>
<feature type="transmembrane region" description="Helical" evidence="7">
    <location>
        <begin position="306"/>
        <end position="327"/>
    </location>
</feature>
<evidence type="ECO:0000256" key="4">
    <source>
        <dbReference type="ARBA" id="ARBA00022989"/>
    </source>
</evidence>
<keyword evidence="4 7" id="KW-1133">Transmembrane helix</keyword>
<feature type="transmembrane region" description="Helical" evidence="7">
    <location>
        <begin position="12"/>
        <end position="33"/>
    </location>
</feature>
<comment type="caution">
    <text evidence="9">The sequence shown here is derived from an EMBL/GenBank/DDBJ whole genome shotgun (WGS) entry which is preliminary data.</text>
</comment>
<dbReference type="PANTHER" id="PTHR43495">
    <property type="entry name" value="GABA PERMEASE"/>
    <property type="match status" value="1"/>
</dbReference>
<dbReference type="EMBL" id="JAFEKC020000004">
    <property type="protein sequence ID" value="KAK0515101.1"/>
    <property type="molecule type" value="Genomic_DNA"/>
</dbReference>
<evidence type="ECO:0000313" key="9">
    <source>
        <dbReference type="EMBL" id="KAK0515101.1"/>
    </source>
</evidence>
<feature type="transmembrane region" description="Helical" evidence="7">
    <location>
        <begin position="240"/>
        <end position="258"/>
    </location>
</feature>
<evidence type="ECO:0000256" key="3">
    <source>
        <dbReference type="ARBA" id="ARBA00022692"/>
    </source>
</evidence>
<accession>A0AA39R6N8</accession>